<keyword evidence="2" id="KW-1185">Reference proteome</keyword>
<evidence type="ECO:0008006" key="3">
    <source>
        <dbReference type="Google" id="ProtNLM"/>
    </source>
</evidence>
<dbReference type="Gene3D" id="3.90.930.1">
    <property type="match status" value="1"/>
</dbReference>
<dbReference type="SUPFAM" id="SSF82185">
    <property type="entry name" value="Histone H3 K4-specific methyltransferase SET7/9 N-terminal domain"/>
    <property type="match status" value="1"/>
</dbReference>
<name>A0ABP9B7Q2_9GAMM</name>
<protein>
    <recommendedName>
        <fullName evidence="3">Toxin-antitoxin system YwqK family antitoxin</fullName>
    </recommendedName>
</protein>
<reference evidence="2" key="1">
    <citation type="journal article" date="2019" name="Int. J. Syst. Evol. Microbiol.">
        <title>The Global Catalogue of Microorganisms (GCM) 10K type strain sequencing project: providing services to taxonomists for standard genome sequencing and annotation.</title>
        <authorList>
            <consortium name="The Broad Institute Genomics Platform"/>
            <consortium name="The Broad Institute Genome Sequencing Center for Infectious Disease"/>
            <person name="Wu L."/>
            <person name="Ma J."/>
        </authorList>
    </citation>
    <scope>NUCLEOTIDE SEQUENCE [LARGE SCALE GENOMIC DNA]</scope>
    <source>
        <strain evidence="2">JCM 18204</strain>
    </source>
</reference>
<dbReference type="Pfam" id="PF07661">
    <property type="entry name" value="MORN_2"/>
    <property type="match status" value="2"/>
</dbReference>
<dbReference type="Proteomes" id="UP001499959">
    <property type="component" value="Unassembled WGS sequence"/>
</dbReference>
<gene>
    <name evidence="1" type="ORF">GCM10023307_16000</name>
</gene>
<proteinExistence type="predicted"/>
<evidence type="ECO:0000313" key="1">
    <source>
        <dbReference type="EMBL" id="GAA4791416.1"/>
    </source>
</evidence>
<organism evidence="1 2">
    <name type="scientific">Lysobacter hankyongensis</name>
    <dbReference type="NCBI Taxonomy" id="1176535"/>
    <lineage>
        <taxon>Bacteria</taxon>
        <taxon>Pseudomonadati</taxon>
        <taxon>Pseudomonadota</taxon>
        <taxon>Gammaproteobacteria</taxon>
        <taxon>Lysobacterales</taxon>
        <taxon>Lysobacteraceae</taxon>
        <taxon>Lysobacter</taxon>
    </lineage>
</organism>
<accession>A0ABP9B7Q2</accession>
<dbReference type="InterPro" id="IPR011652">
    <property type="entry name" value="MORN_2"/>
</dbReference>
<evidence type="ECO:0000313" key="2">
    <source>
        <dbReference type="Proteomes" id="UP001499959"/>
    </source>
</evidence>
<dbReference type="EMBL" id="BAABJE010000005">
    <property type="protein sequence ID" value="GAA4791416.1"/>
    <property type="molecule type" value="Genomic_DNA"/>
</dbReference>
<comment type="caution">
    <text evidence="1">The sequence shown here is derived from an EMBL/GenBank/DDBJ whole genome shotgun (WGS) entry which is preliminary data.</text>
</comment>
<sequence>MFDSSAAPCPQNPECYCAELKTSSGLSLRYSAARYCPVPSADKSTRTVSYESWDEAGNRVDQGYFVDGKIHGKTTSWHANGQLAAQALYEHGVQNGHFTQWHENGQISYDGQYRDGKPDGLWLIYSIDGKVIKKQVWKAGKLISNSDG</sequence>